<accession>F7NKH6</accession>
<dbReference type="InterPro" id="IPR011437">
    <property type="entry name" value="DUF1540"/>
</dbReference>
<gene>
    <name evidence="3" type="ORF">ALO_12950</name>
</gene>
<dbReference type="AlphaFoldDB" id="F7NKH6"/>
<proteinExistence type="predicted"/>
<evidence type="ECO:0000259" key="2">
    <source>
        <dbReference type="Pfam" id="PF07561"/>
    </source>
</evidence>
<protein>
    <recommendedName>
        <fullName evidence="2">DUF1540 domain-containing protein</fullName>
    </recommendedName>
</protein>
<dbReference type="Proteomes" id="UP000003240">
    <property type="component" value="Unassembled WGS sequence"/>
</dbReference>
<feature type="region of interest" description="Disordered" evidence="1">
    <location>
        <begin position="31"/>
        <end position="53"/>
    </location>
</feature>
<dbReference type="RefSeq" id="WP_004096365.1">
    <property type="nucleotide sequence ID" value="NZ_AFGF01000115.1"/>
</dbReference>
<evidence type="ECO:0000313" key="4">
    <source>
        <dbReference type="Proteomes" id="UP000003240"/>
    </source>
</evidence>
<evidence type="ECO:0000313" key="3">
    <source>
        <dbReference type="EMBL" id="EGO63428.1"/>
    </source>
</evidence>
<evidence type="ECO:0000256" key="1">
    <source>
        <dbReference type="SAM" id="MobiDB-lite"/>
    </source>
</evidence>
<sequence length="53" mass="5841">MALSNVKCGVSNCRYWESGQRCNASAIEVHTDNGSGQANQSRETNCKTFETTR</sequence>
<organism evidence="3 4">
    <name type="scientific">Acetonema longum DSM 6540</name>
    <dbReference type="NCBI Taxonomy" id="1009370"/>
    <lineage>
        <taxon>Bacteria</taxon>
        <taxon>Bacillati</taxon>
        <taxon>Bacillota</taxon>
        <taxon>Negativicutes</taxon>
        <taxon>Acetonemataceae</taxon>
        <taxon>Acetonema</taxon>
    </lineage>
</organism>
<keyword evidence="4" id="KW-1185">Reference proteome</keyword>
<dbReference type="EMBL" id="AFGF01000115">
    <property type="protein sequence ID" value="EGO63428.1"/>
    <property type="molecule type" value="Genomic_DNA"/>
</dbReference>
<feature type="compositionally biased region" description="Polar residues" evidence="1">
    <location>
        <begin position="32"/>
        <end position="53"/>
    </location>
</feature>
<dbReference type="OrthoDB" id="1684758at2"/>
<reference evidence="3 4" key="1">
    <citation type="journal article" date="2011" name="EMBO J.">
        <title>Structural diversity of bacterial flagellar motors.</title>
        <authorList>
            <person name="Chen S."/>
            <person name="Beeby M."/>
            <person name="Murphy G.E."/>
            <person name="Leadbetter J.R."/>
            <person name="Hendrixson D.R."/>
            <person name="Briegel A."/>
            <person name="Li Z."/>
            <person name="Shi J."/>
            <person name="Tocheva E.I."/>
            <person name="Muller A."/>
            <person name="Dobro M.J."/>
            <person name="Jensen G.J."/>
        </authorList>
    </citation>
    <scope>NUCLEOTIDE SEQUENCE [LARGE SCALE GENOMIC DNA]</scope>
    <source>
        <strain evidence="3 4">DSM 6540</strain>
    </source>
</reference>
<comment type="caution">
    <text evidence="3">The sequence shown here is derived from an EMBL/GenBank/DDBJ whole genome shotgun (WGS) entry which is preliminary data.</text>
</comment>
<feature type="domain" description="DUF1540" evidence="2">
    <location>
        <begin position="6"/>
        <end position="49"/>
    </location>
</feature>
<name>F7NKH6_9FIRM</name>
<dbReference type="Pfam" id="PF07561">
    <property type="entry name" value="DUF1540"/>
    <property type="match status" value="1"/>
</dbReference>
<dbReference type="eggNOG" id="ENOG5033KI1">
    <property type="taxonomic scope" value="Bacteria"/>
</dbReference>